<feature type="compositionally biased region" description="Basic and acidic residues" evidence="2">
    <location>
        <begin position="589"/>
        <end position="599"/>
    </location>
</feature>
<feature type="coiled-coil region" evidence="1">
    <location>
        <begin position="213"/>
        <end position="254"/>
    </location>
</feature>
<dbReference type="PANTHER" id="PTHR38120:SF1">
    <property type="entry name" value="M PROTEIN, SEROTYPE 2.1"/>
    <property type="match status" value="1"/>
</dbReference>
<proteinExistence type="predicted"/>
<dbReference type="OrthoDB" id="2121319at2759"/>
<reference evidence="3 4" key="1">
    <citation type="submission" date="2017-03" db="EMBL/GenBank/DDBJ databases">
        <title>Widespread Adenine N6-methylation of Active Genes in Fungi.</title>
        <authorList>
            <consortium name="DOE Joint Genome Institute"/>
            <person name="Mondo S.J."/>
            <person name="Dannebaum R.O."/>
            <person name="Kuo R.C."/>
            <person name="Louie K.B."/>
            <person name="Bewick A.J."/>
            <person name="Labutti K."/>
            <person name="Haridas S."/>
            <person name="Kuo A."/>
            <person name="Salamov A."/>
            <person name="Ahrendt S.R."/>
            <person name="Lau R."/>
            <person name="Bowen B.P."/>
            <person name="Lipzen A."/>
            <person name="Sullivan W."/>
            <person name="Andreopoulos W.B."/>
            <person name="Clum A."/>
            <person name="Lindquist E."/>
            <person name="Daum C."/>
            <person name="Northen T.R."/>
            <person name="Ramamoorthy G."/>
            <person name="Schmitz R.J."/>
            <person name="Gryganskyi A."/>
            <person name="Culley D."/>
            <person name="Magnuson J."/>
            <person name="James T.Y."/>
            <person name="O'Malley M.A."/>
            <person name="Stajich J.E."/>
            <person name="Spatafora J.W."/>
            <person name="Visel A."/>
            <person name="Grigoriev I.V."/>
        </authorList>
    </citation>
    <scope>NUCLEOTIDE SEQUENCE [LARGE SCALE GENOMIC DNA]</scope>
    <source>
        <strain evidence="3 4">NRRL Y-17943</strain>
    </source>
</reference>
<keyword evidence="4" id="KW-1185">Reference proteome</keyword>
<dbReference type="GeneID" id="33558271"/>
<feature type="region of interest" description="Disordered" evidence="2">
    <location>
        <begin position="538"/>
        <end position="749"/>
    </location>
</feature>
<evidence type="ECO:0000256" key="2">
    <source>
        <dbReference type="SAM" id="MobiDB-lite"/>
    </source>
</evidence>
<sequence>MSFEILPNDHPSSHRPLPPSRAKRRSLLPGTASASGPELVQELNRNPMTSARGAGTMGGLRERTEEELNGASREAIQEALKEEWDVRDRLLQKVENLEADVAAAERAKKELATSLRTLQSQAKDAYLEETRLESDLMERDEVLIRLRERLSQAESQTREAQKRIAEQEAAFEAERRALKDQETHLQQRIRALLAAKSSKPVSPVSESLDDGHISDLKDELASLKVSNSTLLAQLDTVNREVGELRQANVELLEENAGWEYLVRERTLSGKMPDIGCDVVSRYDDSLTPSGRAGGHLEALDEELEMDELNSDLNAQSPILEDEHVFVKSLDGESGSMSISSSGHLAPPKKGKIRKVESLGDLPETGVGLDLAAELGRAEVEVDAGQMRVWGKGDEGEAMRTEIKNLREANKALTLYCSKIIDRIITQEGFEQILSVDYKTRRFGAKKSSGPIRGSLQELADNMQAQTEVKKESLPAEISRKSVEKKSRPLSFFGRATSDVTTAEPEKMEENTKQEAKMDKRAKRGFSLDLRSLGFGLPTLGSPAEPKPNPALRPLALANKTSTATPPASEPTTARPPRKSFPEEEDEEDRRERHRMEAHLRLMGIEKPSPSVEEPYASRSSYWAGRQTSRSHPQRSSSSASSLSRQSSGGIANFRDGTPLSRLSSHLGSPEQMPLSPGTRYSSPDSVAAALKAFDKREEERTKALAQGKATTEYTSPTPSAIRRASEARRSASQEQAMKESGSANEPTGEWRSCIERQILIGMCAFDDL</sequence>
<feature type="compositionally biased region" description="Low complexity" evidence="2">
    <location>
        <begin position="625"/>
        <end position="647"/>
    </location>
</feature>
<keyword evidence="1" id="KW-0175">Coiled coil</keyword>
<feature type="compositionally biased region" description="Basic and acidic residues" evidence="2">
    <location>
        <begin position="692"/>
        <end position="702"/>
    </location>
</feature>
<feature type="region of interest" description="Disordered" evidence="2">
    <location>
        <begin position="1"/>
        <end position="70"/>
    </location>
</feature>
<name>A0A1Y1UE71_9TREE</name>
<organism evidence="3 4">
    <name type="scientific">Kockovaella imperatae</name>
    <dbReference type="NCBI Taxonomy" id="4999"/>
    <lineage>
        <taxon>Eukaryota</taxon>
        <taxon>Fungi</taxon>
        <taxon>Dikarya</taxon>
        <taxon>Basidiomycota</taxon>
        <taxon>Agaricomycotina</taxon>
        <taxon>Tremellomycetes</taxon>
        <taxon>Tremellales</taxon>
        <taxon>Cuniculitremaceae</taxon>
        <taxon>Kockovaella</taxon>
    </lineage>
</organism>
<accession>A0A1Y1UE71</accession>
<evidence type="ECO:0000256" key="1">
    <source>
        <dbReference type="SAM" id="Coils"/>
    </source>
</evidence>
<feature type="compositionally biased region" description="Basic and acidic residues" evidence="2">
    <location>
        <begin position="503"/>
        <end position="518"/>
    </location>
</feature>
<feature type="compositionally biased region" description="Low complexity" evidence="2">
    <location>
        <begin position="560"/>
        <end position="574"/>
    </location>
</feature>
<dbReference type="RefSeq" id="XP_021869970.1">
    <property type="nucleotide sequence ID" value="XM_022016462.1"/>
</dbReference>
<dbReference type="STRING" id="4999.A0A1Y1UE71"/>
<comment type="caution">
    <text evidence="3">The sequence shown here is derived from an EMBL/GenBank/DDBJ whole genome shotgun (WGS) entry which is preliminary data.</text>
</comment>
<feature type="coiled-coil region" evidence="1">
    <location>
        <begin position="87"/>
        <end position="177"/>
    </location>
</feature>
<dbReference type="Proteomes" id="UP000193218">
    <property type="component" value="Unassembled WGS sequence"/>
</dbReference>
<protein>
    <submittedName>
        <fullName evidence="3">Uncharacterized protein</fullName>
    </submittedName>
</protein>
<feature type="region of interest" description="Disordered" evidence="2">
    <location>
        <begin position="495"/>
        <end position="521"/>
    </location>
</feature>
<evidence type="ECO:0000313" key="4">
    <source>
        <dbReference type="Proteomes" id="UP000193218"/>
    </source>
</evidence>
<dbReference type="EMBL" id="NBSH01000010">
    <property type="protein sequence ID" value="ORX35806.1"/>
    <property type="molecule type" value="Genomic_DNA"/>
</dbReference>
<dbReference type="PANTHER" id="PTHR38120">
    <property type="entry name" value="EXPRESSED PROTEIN"/>
    <property type="match status" value="1"/>
</dbReference>
<dbReference type="AlphaFoldDB" id="A0A1Y1UE71"/>
<dbReference type="InParanoid" id="A0A1Y1UE71"/>
<evidence type="ECO:0000313" key="3">
    <source>
        <dbReference type="EMBL" id="ORX35806.1"/>
    </source>
</evidence>
<gene>
    <name evidence="3" type="ORF">BD324DRAFT_631779</name>
</gene>
<feature type="compositionally biased region" description="Polar residues" evidence="2">
    <location>
        <begin position="708"/>
        <end position="718"/>
    </location>
</feature>